<dbReference type="AlphaFoldDB" id="A0A846RRD6"/>
<reference evidence="3 4" key="1">
    <citation type="submission" date="2020-03" db="EMBL/GenBank/DDBJ databases">
        <title>Sequencing the genomes of 1000 actinobacteria strains.</title>
        <authorList>
            <person name="Klenk H.-P."/>
        </authorList>
    </citation>
    <scope>NUCLEOTIDE SEQUENCE [LARGE SCALE GENOMIC DNA]</scope>
    <source>
        <strain evidence="3 4">DSM 16403</strain>
    </source>
</reference>
<dbReference type="Proteomes" id="UP000547458">
    <property type="component" value="Unassembled WGS sequence"/>
</dbReference>
<evidence type="ECO:0000313" key="3">
    <source>
        <dbReference type="EMBL" id="NJC24120.1"/>
    </source>
</evidence>
<evidence type="ECO:0000256" key="2">
    <source>
        <dbReference type="SAM" id="SignalP"/>
    </source>
</evidence>
<accession>A0A846RRD6</accession>
<evidence type="ECO:0008006" key="5">
    <source>
        <dbReference type="Google" id="ProtNLM"/>
    </source>
</evidence>
<comment type="caution">
    <text evidence="3">The sequence shown here is derived from an EMBL/GenBank/DDBJ whole genome shotgun (WGS) entry which is preliminary data.</text>
</comment>
<dbReference type="RefSeq" id="WP_167995414.1">
    <property type="nucleotide sequence ID" value="NZ_JAATJL010000001.1"/>
</dbReference>
<organism evidence="3 4">
    <name type="scientific">Arthrobacter pigmenti</name>
    <dbReference type="NCBI Taxonomy" id="271432"/>
    <lineage>
        <taxon>Bacteria</taxon>
        <taxon>Bacillati</taxon>
        <taxon>Actinomycetota</taxon>
        <taxon>Actinomycetes</taxon>
        <taxon>Micrococcales</taxon>
        <taxon>Micrococcaceae</taxon>
        <taxon>Arthrobacter</taxon>
    </lineage>
</organism>
<name>A0A846RRD6_9MICC</name>
<keyword evidence="2" id="KW-0732">Signal</keyword>
<keyword evidence="4" id="KW-1185">Reference proteome</keyword>
<protein>
    <recommendedName>
        <fullName evidence="5">DUF3060 domain-containing protein</fullName>
    </recommendedName>
</protein>
<dbReference type="PROSITE" id="PS51257">
    <property type="entry name" value="PROKAR_LIPOPROTEIN"/>
    <property type="match status" value="1"/>
</dbReference>
<feature type="compositionally biased region" description="Low complexity" evidence="1">
    <location>
        <begin position="29"/>
        <end position="67"/>
    </location>
</feature>
<evidence type="ECO:0000256" key="1">
    <source>
        <dbReference type="SAM" id="MobiDB-lite"/>
    </source>
</evidence>
<feature type="signal peptide" evidence="2">
    <location>
        <begin position="1"/>
        <end position="25"/>
    </location>
</feature>
<dbReference type="Pfam" id="PF11259">
    <property type="entry name" value="DUF3060"/>
    <property type="match status" value="2"/>
</dbReference>
<sequence length="198" mass="20209">MAHRSRIITVTGLVGAGMLLTGCMAGSEPADTTQVQTTTVPPADPSSADSSDSPSASESATATSSDTGGAEVTVSGNMEHRITEQGSTHTVRCDGGGDVDVRADNVTLTVSGDCSEIEVDGTENSVTAENSREIDVQGNGNTVEAAEVRELSLEGESNTATLVSVEEIDIEGSDNTVTYESGDPRVDDEGNGSVINTP</sequence>
<dbReference type="InterPro" id="IPR021417">
    <property type="entry name" value="DUF3060"/>
</dbReference>
<feature type="region of interest" description="Disordered" evidence="1">
    <location>
        <begin position="28"/>
        <end position="72"/>
    </location>
</feature>
<gene>
    <name evidence="3" type="ORF">BJ994_003196</name>
</gene>
<dbReference type="EMBL" id="JAATJL010000001">
    <property type="protein sequence ID" value="NJC24120.1"/>
    <property type="molecule type" value="Genomic_DNA"/>
</dbReference>
<evidence type="ECO:0000313" key="4">
    <source>
        <dbReference type="Proteomes" id="UP000547458"/>
    </source>
</evidence>
<feature type="chain" id="PRO_5039263484" description="DUF3060 domain-containing protein" evidence="2">
    <location>
        <begin position="26"/>
        <end position="198"/>
    </location>
</feature>
<feature type="region of interest" description="Disordered" evidence="1">
    <location>
        <begin position="168"/>
        <end position="198"/>
    </location>
</feature>
<proteinExistence type="predicted"/>